<sequence length="380" mass="39180">MSPPLARAEILHLRHRVDPPIPTTMGPVRNRPALLLRLEDADGAEGWGEIWCNFPPEGDLHRARLAANLLPAALAGLNADSERPFDTVRHRLHRIALQAGEPGPASQIAAGADIALHDLRARRAGLPLAAALGGTARPVPAYARGISPDRWEAQVARMSALGHTRFKLRIGFGAGDGLPQAADLAAALPAGHALMLDANQAWDFATARDRLDRLAALAPRWLEEPMPVDAPAADWAALAAAAPMPLAGGENMVGGTAFDAAIALRALGVLQPDICKWGGLSGVLPVARAATAAGLTYCPHFLGGGVGLVASAHLLAAVGGDGLLEIDGSENPLLAALSGRGLGLVNGAFPLPEGPGLGYVPDIGSVADMLVSRQEVVPCA</sequence>
<dbReference type="Gene3D" id="3.30.390.10">
    <property type="entry name" value="Enolase-like, N-terminal domain"/>
    <property type="match status" value="1"/>
</dbReference>
<comment type="caution">
    <text evidence="3">The sequence shown here is derived from an EMBL/GenBank/DDBJ whole genome shotgun (WGS) entry which is preliminary data.</text>
</comment>
<reference evidence="3 4" key="1">
    <citation type="submission" date="2019-10" db="EMBL/GenBank/DDBJ databases">
        <title>Cognatihalovulum marinum gen. nov. sp. nov., a new member of the family Rhodobacteraceae isolated from deep seawater of the Northwest Indian Ocean.</title>
        <authorList>
            <person name="Ruan C."/>
            <person name="Wang J."/>
            <person name="Zheng X."/>
            <person name="Song L."/>
            <person name="Zhu Y."/>
            <person name="Huang Y."/>
            <person name="Lu Z."/>
            <person name="Du W."/>
            <person name="Huang L."/>
            <person name="Dai X."/>
        </authorList>
    </citation>
    <scope>NUCLEOTIDE SEQUENCE [LARGE SCALE GENOMIC DNA]</scope>
    <source>
        <strain evidence="3 4">2CG4</strain>
    </source>
</reference>
<dbReference type="SMART" id="SM00922">
    <property type="entry name" value="MR_MLE"/>
    <property type="match status" value="1"/>
</dbReference>
<dbReference type="InterPro" id="IPR013342">
    <property type="entry name" value="Mandelate_racemase_C"/>
</dbReference>
<evidence type="ECO:0000256" key="1">
    <source>
        <dbReference type="ARBA" id="ARBA00023239"/>
    </source>
</evidence>
<dbReference type="RefSeq" id="WP_154445002.1">
    <property type="nucleotide sequence ID" value="NZ_WIND01000002.1"/>
</dbReference>
<dbReference type="SFLD" id="SFLDS00001">
    <property type="entry name" value="Enolase"/>
    <property type="match status" value="1"/>
</dbReference>
<dbReference type="AlphaFoldDB" id="A0A6L5YXM0"/>
<dbReference type="PROSITE" id="PS00909">
    <property type="entry name" value="MR_MLE_2"/>
    <property type="match status" value="1"/>
</dbReference>
<gene>
    <name evidence="3" type="ORF">GE300_03580</name>
</gene>
<proteinExistence type="predicted"/>
<protein>
    <submittedName>
        <fullName evidence="3">Mandelate racemase/muconate lactonizing enzyme family protein</fullName>
    </submittedName>
</protein>
<dbReference type="InterPro" id="IPR013341">
    <property type="entry name" value="Mandelate_racemase_N_dom"/>
</dbReference>
<evidence type="ECO:0000259" key="2">
    <source>
        <dbReference type="SMART" id="SM00922"/>
    </source>
</evidence>
<dbReference type="SUPFAM" id="SSF51604">
    <property type="entry name" value="Enolase C-terminal domain-like"/>
    <property type="match status" value="1"/>
</dbReference>
<evidence type="ECO:0000313" key="3">
    <source>
        <dbReference type="EMBL" id="MSU88700.1"/>
    </source>
</evidence>
<dbReference type="InterPro" id="IPR029017">
    <property type="entry name" value="Enolase-like_N"/>
</dbReference>
<dbReference type="InterPro" id="IPR034593">
    <property type="entry name" value="DgoD-like"/>
</dbReference>
<dbReference type="SUPFAM" id="SSF54826">
    <property type="entry name" value="Enolase N-terminal domain-like"/>
    <property type="match status" value="1"/>
</dbReference>
<dbReference type="PANTHER" id="PTHR48080:SF2">
    <property type="entry name" value="D-GALACTONATE DEHYDRATASE"/>
    <property type="match status" value="1"/>
</dbReference>
<feature type="domain" description="Mandelate racemase/muconate lactonizing enzyme C-terminal" evidence="2">
    <location>
        <begin position="148"/>
        <end position="245"/>
    </location>
</feature>
<keyword evidence="1" id="KW-0456">Lyase</keyword>
<evidence type="ECO:0000313" key="4">
    <source>
        <dbReference type="Proteomes" id="UP000474957"/>
    </source>
</evidence>
<dbReference type="GO" id="GO:0009063">
    <property type="term" value="P:amino acid catabolic process"/>
    <property type="evidence" value="ECO:0007669"/>
    <property type="project" value="InterPro"/>
</dbReference>
<dbReference type="EMBL" id="WIND01000002">
    <property type="protein sequence ID" value="MSU88700.1"/>
    <property type="molecule type" value="Genomic_DNA"/>
</dbReference>
<dbReference type="InterPro" id="IPR018110">
    <property type="entry name" value="Mandel_Rmase/mucon_lact_enz_CS"/>
</dbReference>
<name>A0A6L5YXM0_9RHOB</name>
<dbReference type="GO" id="GO:0000287">
    <property type="term" value="F:magnesium ion binding"/>
    <property type="evidence" value="ECO:0007669"/>
    <property type="project" value="UniProtKB-ARBA"/>
</dbReference>
<dbReference type="Pfam" id="PF13378">
    <property type="entry name" value="MR_MLE_C"/>
    <property type="match status" value="1"/>
</dbReference>
<dbReference type="Pfam" id="PF02746">
    <property type="entry name" value="MR_MLE_N"/>
    <property type="match status" value="1"/>
</dbReference>
<accession>A0A6L5YXM0</accession>
<dbReference type="Proteomes" id="UP000474957">
    <property type="component" value="Unassembled WGS sequence"/>
</dbReference>
<dbReference type="GO" id="GO:0016829">
    <property type="term" value="F:lyase activity"/>
    <property type="evidence" value="ECO:0007669"/>
    <property type="project" value="UniProtKB-KW"/>
</dbReference>
<keyword evidence="4" id="KW-1185">Reference proteome</keyword>
<organism evidence="3 4">
    <name type="scientific">Halovulum marinum</name>
    <dbReference type="NCBI Taxonomy" id="2662447"/>
    <lineage>
        <taxon>Bacteria</taxon>
        <taxon>Pseudomonadati</taxon>
        <taxon>Pseudomonadota</taxon>
        <taxon>Alphaproteobacteria</taxon>
        <taxon>Rhodobacterales</taxon>
        <taxon>Paracoccaceae</taxon>
        <taxon>Halovulum</taxon>
    </lineage>
</organism>
<dbReference type="Gene3D" id="3.20.20.120">
    <property type="entry name" value="Enolase-like C-terminal domain"/>
    <property type="match status" value="1"/>
</dbReference>
<dbReference type="InterPro" id="IPR036849">
    <property type="entry name" value="Enolase-like_C_sf"/>
</dbReference>
<dbReference type="InterPro" id="IPR029065">
    <property type="entry name" value="Enolase_C-like"/>
</dbReference>
<dbReference type="PANTHER" id="PTHR48080">
    <property type="entry name" value="D-GALACTONATE DEHYDRATASE-RELATED"/>
    <property type="match status" value="1"/>
</dbReference>